<dbReference type="PROSITE" id="PS00211">
    <property type="entry name" value="ABC_TRANSPORTER_1"/>
    <property type="match status" value="1"/>
</dbReference>
<name>A0AAE4JVN5_9CYAN</name>
<dbReference type="InterPro" id="IPR039421">
    <property type="entry name" value="Type_1_exporter"/>
</dbReference>
<dbReference type="FunFam" id="3.40.50.300:FF:000221">
    <property type="entry name" value="Multidrug ABC transporter ATP-binding protein"/>
    <property type="match status" value="1"/>
</dbReference>
<dbReference type="SUPFAM" id="SSF52540">
    <property type="entry name" value="P-loop containing nucleoside triphosphate hydrolases"/>
    <property type="match status" value="1"/>
</dbReference>
<feature type="domain" description="ABC transmembrane type-1" evidence="11">
    <location>
        <begin position="34"/>
        <end position="329"/>
    </location>
</feature>
<evidence type="ECO:0000259" key="11">
    <source>
        <dbReference type="PROSITE" id="PS50929"/>
    </source>
</evidence>
<dbReference type="Gene3D" id="3.40.50.300">
    <property type="entry name" value="P-loop containing nucleotide triphosphate hydrolases"/>
    <property type="match status" value="1"/>
</dbReference>
<evidence type="ECO:0000256" key="7">
    <source>
        <dbReference type="ARBA" id="ARBA00022989"/>
    </source>
</evidence>
<evidence type="ECO:0000259" key="10">
    <source>
        <dbReference type="PROSITE" id="PS50893"/>
    </source>
</evidence>
<dbReference type="InterPro" id="IPR036640">
    <property type="entry name" value="ABC1_TM_sf"/>
</dbReference>
<dbReference type="Gene3D" id="1.20.1560.10">
    <property type="entry name" value="ABC transporter type 1, transmembrane domain"/>
    <property type="match status" value="1"/>
</dbReference>
<evidence type="ECO:0000256" key="5">
    <source>
        <dbReference type="ARBA" id="ARBA00022741"/>
    </source>
</evidence>
<feature type="transmembrane region" description="Helical" evidence="9">
    <location>
        <begin position="272"/>
        <end position="291"/>
    </location>
</feature>
<dbReference type="Pfam" id="PF00664">
    <property type="entry name" value="ABC_membrane"/>
    <property type="match status" value="1"/>
</dbReference>
<dbReference type="InterPro" id="IPR003593">
    <property type="entry name" value="AAA+_ATPase"/>
</dbReference>
<dbReference type="PANTHER" id="PTHR24221">
    <property type="entry name" value="ATP-BINDING CASSETTE SUB-FAMILY B"/>
    <property type="match status" value="1"/>
</dbReference>
<dbReference type="EMBL" id="JAVMIP010000001">
    <property type="protein sequence ID" value="MDS3859258.1"/>
    <property type="molecule type" value="Genomic_DNA"/>
</dbReference>
<dbReference type="PROSITE" id="PS50893">
    <property type="entry name" value="ABC_TRANSPORTER_2"/>
    <property type="match status" value="1"/>
</dbReference>
<feature type="transmembrane region" description="Helical" evidence="9">
    <location>
        <begin position="156"/>
        <end position="179"/>
    </location>
</feature>
<keyword evidence="7 9" id="KW-1133">Transmembrane helix</keyword>
<protein>
    <submittedName>
        <fullName evidence="12">ABC transporter ATP-binding protein</fullName>
    </submittedName>
</protein>
<evidence type="ECO:0000256" key="2">
    <source>
        <dbReference type="ARBA" id="ARBA00022448"/>
    </source>
</evidence>
<reference evidence="13" key="1">
    <citation type="submission" date="2023-07" db="EMBL/GenBank/DDBJ databases">
        <authorList>
            <person name="Luz R."/>
            <person name="Cordeiro R."/>
            <person name="Fonseca A."/>
            <person name="Goncalves V."/>
        </authorList>
    </citation>
    <scope>NUCLEOTIDE SEQUENCE [LARGE SCALE GENOMIC DNA]</scope>
    <source>
        <strain evidence="13">BACA0444</strain>
    </source>
</reference>
<keyword evidence="8 9" id="KW-0472">Membrane</keyword>
<proteinExistence type="predicted"/>
<dbReference type="Proteomes" id="UP001268256">
    <property type="component" value="Unassembled WGS sequence"/>
</dbReference>
<comment type="caution">
    <text evidence="12">The sequence shown here is derived from an EMBL/GenBank/DDBJ whole genome shotgun (WGS) entry which is preliminary data.</text>
</comment>
<feature type="transmembrane region" description="Helical" evidence="9">
    <location>
        <begin position="185"/>
        <end position="201"/>
    </location>
</feature>
<keyword evidence="3" id="KW-1003">Cell membrane</keyword>
<dbReference type="GO" id="GO:0016887">
    <property type="term" value="F:ATP hydrolysis activity"/>
    <property type="evidence" value="ECO:0007669"/>
    <property type="project" value="InterPro"/>
</dbReference>
<dbReference type="SUPFAM" id="SSF90123">
    <property type="entry name" value="ABC transporter transmembrane region"/>
    <property type="match status" value="1"/>
</dbReference>
<organism evidence="12 13">
    <name type="scientific">Pseudocalidococcus azoricus BACA0444</name>
    <dbReference type="NCBI Taxonomy" id="2918990"/>
    <lineage>
        <taxon>Bacteria</taxon>
        <taxon>Bacillati</taxon>
        <taxon>Cyanobacteriota</taxon>
        <taxon>Cyanophyceae</taxon>
        <taxon>Acaryochloridales</taxon>
        <taxon>Thermosynechococcaceae</taxon>
        <taxon>Pseudocalidococcus</taxon>
        <taxon>Pseudocalidococcus azoricus</taxon>
    </lineage>
</organism>
<keyword evidence="5" id="KW-0547">Nucleotide-binding</keyword>
<keyword evidence="13" id="KW-1185">Reference proteome</keyword>
<keyword evidence="2" id="KW-0813">Transport</keyword>
<feature type="transmembrane region" description="Helical" evidence="9">
    <location>
        <begin position="80"/>
        <end position="104"/>
    </location>
</feature>
<accession>A0AAE4JVN5</accession>
<evidence type="ECO:0000256" key="1">
    <source>
        <dbReference type="ARBA" id="ARBA00004651"/>
    </source>
</evidence>
<dbReference type="GO" id="GO:0034040">
    <property type="term" value="F:ATPase-coupled lipid transmembrane transporter activity"/>
    <property type="evidence" value="ECO:0007669"/>
    <property type="project" value="TreeGrafter"/>
</dbReference>
<dbReference type="AlphaFoldDB" id="A0AAE4JVN5"/>
<dbReference type="GO" id="GO:0140359">
    <property type="term" value="F:ABC-type transporter activity"/>
    <property type="evidence" value="ECO:0007669"/>
    <property type="project" value="InterPro"/>
</dbReference>
<comment type="subcellular location">
    <subcellularLocation>
        <location evidence="1">Cell membrane</location>
        <topology evidence="1">Multi-pass membrane protein</topology>
    </subcellularLocation>
</comment>
<dbReference type="PROSITE" id="PS50929">
    <property type="entry name" value="ABC_TM1F"/>
    <property type="match status" value="1"/>
</dbReference>
<dbReference type="PANTHER" id="PTHR24221:SF654">
    <property type="entry name" value="ATP-BINDING CASSETTE SUB-FAMILY B MEMBER 6"/>
    <property type="match status" value="1"/>
</dbReference>
<dbReference type="RefSeq" id="WP_322876595.1">
    <property type="nucleotide sequence ID" value="NZ_JAVMIP010000001.1"/>
</dbReference>
<evidence type="ECO:0000256" key="4">
    <source>
        <dbReference type="ARBA" id="ARBA00022692"/>
    </source>
</evidence>
<gene>
    <name evidence="12" type="ORF">RIF25_00415</name>
</gene>
<dbReference type="GO" id="GO:0005524">
    <property type="term" value="F:ATP binding"/>
    <property type="evidence" value="ECO:0007669"/>
    <property type="project" value="UniProtKB-KW"/>
</dbReference>
<dbReference type="GO" id="GO:0005886">
    <property type="term" value="C:plasma membrane"/>
    <property type="evidence" value="ECO:0007669"/>
    <property type="project" value="UniProtKB-SubCell"/>
</dbReference>
<dbReference type="InterPro" id="IPR017871">
    <property type="entry name" value="ABC_transporter-like_CS"/>
</dbReference>
<evidence type="ECO:0000313" key="12">
    <source>
        <dbReference type="EMBL" id="MDS3859258.1"/>
    </source>
</evidence>
<dbReference type="InterPro" id="IPR027417">
    <property type="entry name" value="P-loop_NTPase"/>
</dbReference>
<evidence type="ECO:0000256" key="8">
    <source>
        <dbReference type="ARBA" id="ARBA00023136"/>
    </source>
</evidence>
<dbReference type="InterPro" id="IPR003439">
    <property type="entry name" value="ABC_transporter-like_ATP-bd"/>
</dbReference>
<dbReference type="InterPro" id="IPR011527">
    <property type="entry name" value="ABC1_TM_dom"/>
</dbReference>
<evidence type="ECO:0000313" key="13">
    <source>
        <dbReference type="Proteomes" id="UP001268256"/>
    </source>
</evidence>
<feature type="domain" description="ABC transporter" evidence="10">
    <location>
        <begin position="364"/>
        <end position="602"/>
    </location>
</feature>
<evidence type="ECO:0000256" key="3">
    <source>
        <dbReference type="ARBA" id="ARBA00022475"/>
    </source>
</evidence>
<keyword evidence="6 12" id="KW-0067">ATP-binding</keyword>
<evidence type="ECO:0000256" key="6">
    <source>
        <dbReference type="ARBA" id="ARBA00022840"/>
    </source>
</evidence>
<keyword evidence="4 9" id="KW-0812">Transmembrane</keyword>
<dbReference type="Pfam" id="PF00005">
    <property type="entry name" value="ABC_tran"/>
    <property type="match status" value="1"/>
</dbReference>
<dbReference type="SMART" id="SM00382">
    <property type="entry name" value="AAA"/>
    <property type="match status" value="1"/>
</dbReference>
<evidence type="ECO:0000256" key="9">
    <source>
        <dbReference type="SAM" id="Phobius"/>
    </source>
</evidence>
<sequence length="607" mass="66923">MKNKNIIKQYSNKILIVFSLLSKKRKKQLLLLQVLSLGSSVAEVSNLATLVFFLNVLADPGKGADKLATYLPFVADLNTAVLMLLLGSTFTVAAVLSAVLRIAVIAGQLRLAALISSDLSSLVFRNVLYRPYAWHLEQNSSYILGLIFQDVETVSAFISGLLGLFSNILIVIALGISLIRISPSIMLSLILIMFVAYWAIYQKTRATLYLDGLARTQNFRKSMQIAQEGFGGIRDIIIDDTQEIFSKSFNNLYRSFRMNGVSLNFKAQYPRYVIESLSMVSIVCISLFLFFQGEGIESQLPILGSIALGAYRILQPLQTCFASIAGIKSSQASIHKVAPFANKSLKNNEKPLSSFLTTLPDKSVRLVNVFFRYQSEQTWTLKDVSLTIPEGTRVAFVGTTGSGKSTTIDLILGLLKPSQGKILIGGSDLQDEFILQAWHSQLAHVPQFIYLRDASFTENIAFGVPLNLIDQERVRWAAAQAQVAELIESQPEGYDQLIGERGVKLSGGQRQRLGIARALYKQASVLVFDEATSALDNETEARVMDAITQASKAATIIMIAHRLSTVKNCDQIFLLNQGCLIAQGTYQELLQTSPNFIKLAQMSKDVS</sequence>